<feature type="domain" description="Enoyl reductase (ER)" evidence="4">
    <location>
        <begin position="11"/>
        <end position="338"/>
    </location>
</feature>
<comment type="caution">
    <text evidence="5">The sequence shown here is derived from an EMBL/GenBank/DDBJ whole genome shotgun (WGS) entry which is preliminary data.</text>
</comment>
<dbReference type="Pfam" id="PF13602">
    <property type="entry name" value="ADH_zinc_N_2"/>
    <property type="match status" value="1"/>
</dbReference>
<dbReference type="InterPro" id="IPR020843">
    <property type="entry name" value="ER"/>
</dbReference>
<dbReference type="InterPro" id="IPR011032">
    <property type="entry name" value="GroES-like_sf"/>
</dbReference>
<name>A0A2T0FEC0_9ASCO</name>
<dbReference type="SUPFAM" id="SSF50129">
    <property type="entry name" value="GroES-like"/>
    <property type="match status" value="1"/>
</dbReference>
<dbReference type="STRING" id="45607.A0A2T0FEC0"/>
<dbReference type="PANTHER" id="PTHR11695">
    <property type="entry name" value="ALCOHOL DEHYDROGENASE RELATED"/>
    <property type="match status" value="1"/>
</dbReference>
<dbReference type="GO" id="GO:0016491">
    <property type="term" value="F:oxidoreductase activity"/>
    <property type="evidence" value="ECO:0007669"/>
    <property type="project" value="InterPro"/>
</dbReference>
<reference evidence="5 6" key="1">
    <citation type="submission" date="2017-04" db="EMBL/GenBank/DDBJ databases">
        <title>Genome sequencing of [Candida] sorbophila.</title>
        <authorList>
            <person name="Ahn J.O."/>
        </authorList>
    </citation>
    <scope>NUCLEOTIDE SEQUENCE [LARGE SCALE GENOMIC DNA]</scope>
    <source>
        <strain evidence="5 6">DS02</strain>
    </source>
</reference>
<sequence>MNIVSRTIGFESSSSPVLLGEKDISLPLADDYVVVELDAMSLNPVDMKIKSMRLFSGNYAAGRDFTGTITHVAANLQEKYNVGDKVSGCLHSMFPKGFVGSYTLVNVQADSLVPVPSQFSSIEAAAFPLVFLTAWEMLEDAFIDPKKPVLVLGGATAVGTMTIQLLKLKYNAEHVVATCSPRSSDYVKSFGADETIDYTSDLQGKLRHYASSQGKFCSILDAVGGREVACIAGHILHGSDGKFNFLSVAGDGSKSEKYALNLGTVTGGFTMLGRSMLGRFWGVRYKLVRANNSWMDEGSKFLRDTTIKVPIDSVYPYEDALKAWDKVESMRARGKVVVEFKAVDE</sequence>
<gene>
    <name evidence="5" type="ORF">B9G98_00941</name>
</gene>
<dbReference type="Pfam" id="PF08240">
    <property type="entry name" value="ADH_N"/>
    <property type="match status" value="1"/>
</dbReference>
<accession>A0A2T0FEC0</accession>
<evidence type="ECO:0000259" key="4">
    <source>
        <dbReference type="SMART" id="SM00829"/>
    </source>
</evidence>
<comment type="subcellular location">
    <subcellularLocation>
        <location evidence="1">Lipid droplet</location>
    </subcellularLocation>
</comment>
<dbReference type="SUPFAM" id="SSF51735">
    <property type="entry name" value="NAD(P)-binding Rossmann-fold domains"/>
    <property type="match status" value="1"/>
</dbReference>
<dbReference type="RefSeq" id="XP_024663267.1">
    <property type="nucleotide sequence ID" value="XM_024807499.1"/>
</dbReference>
<organism evidence="5 6">
    <name type="scientific">Wickerhamiella sorbophila</name>
    <dbReference type="NCBI Taxonomy" id="45607"/>
    <lineage>
        <taxon>Eukaryota</taxon>
        <taxon>Fungi</taxon>
        <taxon>Dikarya</taxon>
        <taxon>Ascomycota</taxon>
        <taxon>Saccharomycotina</taxon>
        <taxon>Dipodascomycetes</taxon>
        <taxon>Dipodascales</taxon>
        <taxon>Trichomonascaceae</taxon>
        <taxon>Wickerhamiella</taxon>
    </lineage>
</organism>
<evidence type="ECO:0000256" key="2">
    <source>
        <dbReference type="ARBA" id="ARBA00022677"/>
    </source>
</evidence>
<dbReference type="SMART" id="SM00829">
    <property type="entry name" value="PKS_ER"/>
    <property type="match status" value="1"/>
</dbReference>
<dbReference type="Gene3D" id="3.40.50.720">
    <property type="entry name" value="NAD(P)-binding Rossmann-like Domain"/>
    <property type="match status" value="1"/>
</dbReference>
<proteinExistence type="inferred from homology"/>
<evidence type="ECO:0000256" key="3">
    <source>
        <dbReference type="ARBA" id="ARBA00038249"/>
    </source>
</evidence>
<dbReference type="GeneID" id="36514690"/>
<dbReference type="InterPro" id="IPR036291">
    <property type="entry name" value="NAD(P)-bd_dom_sf"/>
</dbReference>
<evidence type="ECO:0000313" key="6">
    <source>
        <dbReference type="Proteomes" id="UP000238350"/>
    </source>
</evidence>
<dbReference type="InterPro" id="IPR050700">
    <property type="entry name" value="YIM1/Zinc_Alcohol_DH_Fams"/>
</dbReference>
<dbReference type="GO" id="GO:0005811">
    <property type="term" value="C:lipid droplet"/>
    <property type="evidence" value="ECO:0007669"/>
    <property type="project" value="UniProtKB-SubCell"/>
</dbReference>
<comment type="similarity">
    <text evidence="3">Belongs to the YIM1 family.</text>
</comment>
<protein>
    <submittedName>
        <fullName evidence="5">Protein AST1</fullName>
    </submittedName>
</protein>
<dbReference type="Proteomes" id="UP000238350">
    <property type="component" value="Unassembled WGS sequence"/>
</dbReference>
<dbReference type="OrthoDB" id="3509362at2759"/>
<dbReference type="PANTHER" id="PTHR11695:SF648">
    <property type="entry name" value="ZINC-BINDING OXIDOREDUCTASE"/>
    <property type="match status" value="1"/>
</dbReference>
<keyword evidence="2" id="KW-0551">Lipid droplet</keyword>
<evidence type="ECO:0000313" key="5">
    <source>
        <dbReference type="EMBL" id="PRT53321.1"/>
    </source>
</evidence>
<dbReference type="EMBL" id="NDIQ01000001">
    <property type="protein sequence ID" value="PRT53321.1"/>
    <property type="molecule type" value="Genomic_DNA"/>
</dbReference>
<dbReference type="Gene3D" id="3.90.180.10">
    <property type="entry name" value="Medium-chain alcohol dehydrogenases, catalytic domain"/>
    <property type="match status" value="1"/>
</dbReference>
<keyword evidence="6" id="KW-1185">Reference proteome</keyword>
<dbReference type="InterPro" id="IPR013154">
    <property type="entry name" value="ADH-like_N"/>
</dbReference>
<dbReference type="AlphaFoldDB" id="A0A2T0FEC0"/>
<evidence type="ECO:0000256" key="1">
    <source>
        <dbReference type="ARBA" id="ARBA00004502"/>
    </source>
</evidence>